<evidence type="ECO:0000313" key="21">
    <source>
        <dbReference type="Proteomes" id="UP001244011"/>
    </source>
</evidence>
<evidence type="ECO:0000256" key="3">
    <source>
        <dbReference type="ARBA" id="ARBA00004629"/>
    </source>
</evidence>
<dbReference type="GO" id="GO:0005874">
    <property type="term" value="C:microtubule"/>
    <property type="evidence" value="ECO:0007669"/>
    <property type="project" value="UniProtKB-KW"/>
</dbReference>
<dbReference type="InterPro" id="IPR013963">
    <property type="entry name" value="DASH_Dad2"/>
</dbReference>
<evidence type="ECO:0000256" key="2">
    <source>
        <dbReference type="ARBA" id="ARBA00004186"/>
    </source>
</evidence>
<evidence type="ECO:0000256" key="19">
    <source>
        <dbReference type="SAM" id="MobiDB-lite"/>
    </source>
</evidence>
<dbReference type="GO" id="GO:0008608">
    <property type="term" value="P:attachment of spindle microtubules to kinetochore"/>
    <property type="evidence" value="ECO:0007669"/>
    <property type="project" value="TreeGrafter"/>
</dbReference>
<keyword evidence="21" id="KW-1185">Reference proteome</keyword>
<keyword evidence="16" id="KW-0137">Centromere</keyword>
<comment type="similarity">
    <text evidence="4">Belongs to the DASH complex DAD2 family.</text>
</comment>
<evidence type="ECO:0000256" key="17">
    <source>
        <dbReference type="ARBA" id="ARBA00030568"/>
    </source>
</evidence>
<evidence type="ECO:0000256" key="6">
    <source>
        <dbReference type="ARBA" id="ARBA00022454"/>
    </source>
</evidence>
<evidence type="ECO:0000313" key="20">
    <source>
        <dbReference type="EMBL" id="KAK1772605.1"/>
    </source>
</evidence>
<evidence type="ECO:0000256" key="4">
    <source>
        <dbReference type="ARBA" id="ARBA00005501"/>
    </source>
</evidence>
<dbReference type="GO" id="GO:1990023">
    <property type="term" value="C:mitotic spindle midzone"/>
    <property type="evidence" value="ECO:0007669"/>
    <property type="project" value="TreeGrafter"/>
</dbReference>
<name>A0AAJ0FTY5_9PEZI</name>
<keyword evidence="14" id="KW-0539">Nucleus</keyword>
<reference evidence="20" key="1">
    <citation type="submission" date="2023-06" db="EMBL/GenBank/DDBJ databases">
        <title>Genome-scale phylogeny and comparative genomics of the fungal order Sordariales.</title>
        <authorList>
            <consortium name="Lawrence Berkeley National Laboratory"/>
            <person name="Hensen N."/>
            <person name="Bonometti L."/>
            <person name="Westerberg I."/>
            <person name="Brannstrom I.O."/>
            <person name="Guillou S."/>
            <person name="Cros-Aarteil S."/>
            <person name="Calhoun S."/>
            <person name="Haridas S."/>
            <person name="Kuo A."/>
            <person name="Mondo S."/>
            <person name="Pangilinan J."/>
            <person name="Riley R."/>
            <person name="Labutti K."/>
            <person name="Andreopoulos B."/>
            <person name="Lipzen A."/>
            <person name="Chen C."/>
            <person name="Yanf M."/>
            <person name="Daum C."/>
            <person name="Ng V."/>
            <person name="Clum A."/>
            <person name="Steindorff A."/>
            <person name="Ohm R."/>
            <person name="Martin F."/>
            <person name="Silar P."/>
            <person name="Natvig D."/>
            <person name="Lalanne C."/>
            <person name="Gautier V."/>
            <person name="Ament-Velasquez S.L."/>
            <person name="Kruys A."/>
            <person name="Hutchinson M.I."/>
            <person name="Powell A.J."/>
            <person name="Barry K."/>
            <person name="Miller A.N."/>
            <person name="Grigoriev I.V."/>
            <person name="Debuchy R."/>
            <person name="Gladieux P."/>
            <person name="Thoren M.H."/>
            <person name="Johannesson H."/>
        </authorList>
    </citation>
    <scope>NUCLEOTIDE SEQUENCE</scope>
    <source>
        <strain evidence="20">8032-3</strain>
    </source>
</reference>
<dbReference type="GeneID" id="85312655"/>
<dbReference type="Pfam" id="PF08654">
    <property type="entry name" value="DASH_Dad2"/>
    <property type="match status" value="1"/>
</dbReference>
<keyword evidence="7" id="KW-0963">Cytoplasm</keyword>
<dbReference type="GO" id="GO:0042729">
    <property type="term" value="C:DASH complex"/>
    <property type="evidence" value="ECO:0007669"/>
    <property type="project" value="InterPro"/>
</dbReference>
<evidence type="ECO:0000256" key="15">
    <source>
        <dbReference type="ARBA" id="ARBA00023306"/>
    </source>
</evidence>
<feature type="region of interest" description="Disordered" evidence="19">
    <location>
        <begin position="1"/>
        <end position="30"/>
    </location>
</feature>
<comment type="caution">
    <text evidence="20">The sequence shown here is derived from an EMBL/GenBank/DDBJ whole genome shotgun (WGS) entry which is preliminary data.</text>
</comment>
<evidence type="ECO:0000256" key="10">
    <source>
        <dbReference type="ARBA" id="ARBA00022776"/>
    </source>
</evidence>
<dbReference type="AlphaFoldDB" id="A0AAJ0FTY5"/>
<evidence type="ECO:0000256" key="8">
    <source>
        <dbReference type="ARBA" id="ARBA00022618"/>
    </source>
</evidence>
<keyword evidence="6" id="KW-0158">Chromosome</keyword>
<evidence type="ECO:0000256" key="11">
    <source>
        <dbReference type="ARBA" id="ARBA00022829"/>
    </source>
</evidence>
<feature type="coiled-coil region" evidence="18">
    <location>
        <begin position="44"/>
        <end position="71"/>
    </location>
</feature>
<evidence type="ECO:0000256" key="18">
    <source>
        <dbReference type="SAM" id="Coils"/>
    </source>
</evidence>
<keyword evidence="13" id="KW-0206">Cytoskeleton</keyword>
<dbReference type="Proteomes" id="UP001244011">
    <property type="component" value="Unassembled WGS sequence"/>
</dbReference>
<keyword evidence="8" id="KW-0132">Cell division</keyword>
<keyword evidence="11" id="KW-0159">Chromosome partition</keyword>
<keyword evidence="10" id="KW-0498">Mitosis</keyword>
<evidence type="ECO:0000256" key="16">
    <source>
        <dbReference type="ARBA" id="ARBA00023328"/>
    </source>
</evidence>
<gene>
    <name evidence="20" type="ORF">QBC33DRAFT_554056</name>
</gene>
<evidence type="ECO:0000256" key="7">
    <source>
        <dbReference type="ARBA" id="ARBA00022490"/>
    </source>
</evidence>
<evidence type="ECO:0000256" key="12">
    <source>
        <dbReference type="ARBA" id="ARBA00022838"/>
    </source>
</evidence>
<keyword evidence="15" id="KW-0131">Cell cycle</keyword>
<protein>
    <recommendedName>
        <fullName evidence="5">DASH complex subunit DAD2</fullName>
    </recommendedName>
    <alternativeName>
        <fullName evidence="17">Outer kinetochore protein DAD2</fullName>
    </alternativeName>
</protein>
<keyword evidence="18" id="KW-0175">Coiled coil</keyword>
<dbReference type="PANTHER" id="PTHR28036">
    <property type="entry name" value="DASH COMPLEX SUBUNIT DAD2"/>
    <property type="match status" value="1"/>
</dbReference>
<dbReference type="GO" id="GO:0000278">
    <property type="term" value="P:mitotic cell cycle"/>
    <property type="evidence" value="ECO:0007669"/>
    <property type="project" value="InterPro"/>
</dbReference>
<evidence type="ECO:0000256" key="5">
    <source>
        <dbReference type="ARBA" id="ARBA00020260"/>
    </source>
</evidence>
<sequence length="142" mass="15115">MSSFPARALSSHIRQPSMSGNPNSGPPPALVARVNEKKAELENLKSLRELSAAAASQMEELEQKLATLSDGTEAIALVMSNWHNVLRAINMASAKLPKPSPEEGQLATDEVSAPLPQTLVRIPTEHAPALQAHAEAAPPEEE</sequence>
<evidence type="ECO:0000256" key="14">
    <source>
        <dbReference type="ARBA" id="ARBA00023242"/>
    </source>
</evidence>
<dbReference type="RefSeq" id="XP_060288818.1">
    <property type="nucleotide sequence ID" value="XM_060429468.1"/>
</dbReference>
<accession>A0AAJ0FTY5</accession>
<comment type="subcellular location">
    <subcellularLocation>
        <location evidence="3">Chromosome</location>
        <location evidence="3">Centromere</location>
        <location evidence="3">Kinetochore</location>
    </subcellularLocation>
    <subcellularLocation>
        <location evidence="2">Cytoplasm</location>
        <location evidence="2">Cytoskeleton</location>
        <location evidence="2">Spindle</location>
    </subcellularLocation>
    <subcellularLocation>
        <location evidence="1">Nucleus</location>
    </subcellularLocation>
</comment>
<keyword evidence="9" id="KW-0493">Microtubule</keyword>
<dbReference type="GO" id="GO:0044732">
    <property type="term" value="C:mitotic spindle pole body"/>
    <property type="evidence" value="ECO:0007669"/>
    <property type="project" value="TreeGrafter"/>
</dbReference>
<proteinExistence type="inferred from homology"/>
<dbReference type="PANTHER" id="PTHR28036:SF1">
    <property type="entry name" value="DASH COMPLEX SUBUNIT DAD2"/>
    <property type="match status" value="1"/>
</dbReference>
<evidence type="ECO:0000256" key="13">
    <source>
        <dbReference type="ARBA" id="ARBA00023212"/>
    </source>
</evidence>
<organism evidence="20 21">
    <name type="scientific">Phialemonium atrogriseum</name>
    <dbReference type="NCBI Taxonomy" id="1093897"/>
    <lineage>
        <taxon>Eukaryota</taxon>
        <taxon>Fungi</taxon>
        <taxon>Dikarya</taxon>
        <taxon>Ascomycota</taxon>
        <taxon>Pezizomycotina</taxon>
        <taxon>Sordariomycetes</taxon>
        <taxon>Sordariomycetidae</taxon>
        <taxon>Cephalothecales</taxon>
        <taxon>Cephalothecaceae</taxon>
        <taxon>Phialemonium</taxon>
    </lineage>
</organism>
<evidence type="ECO:0000256" key="9">
    <source>
        <dbReference type="ARBA" id="ARBA00022701"/>
    </source>
</evidence>
<keyword evidence="12" id="KW-0995">Kinetochore</keyword>
<dbReference type="EMBL" id="MU838997">
    <property type="protein sequence ID" value="KAK1772605.1"/>
    <property type="molecule type" value="Genomic_DNA"/>
</dbReference>
<dbReference type="GO" id="GO:0051301">
    <property type="term" value="P:cell division"/>
    <property type="evidence" value="ECO:0007669"/>
    <property type="project" value="UniProtKB-KW"/>
</dbReference>
<evidence type="ECO:0000256" key="1">
    <source>
        <dbReference type="ARBA" id="ARBA00004123"/>
    </source>
</evidence>